<evidence type="ECO:0000256" key="4">
    <source>
        <dbReference type="ARBA" id="ARBA00023128"/>
    </source>
</evidence>
<evidence type="ECO:0000256" key="2">
    <source>
        <dbReference type="ARBA" id="ARBA00022792"/>
    </source>
</evidence>
<dbReference type="GO" id="GO:0004252">
    <property type="term" value="F:serine-type endopeptidase activity"/>
    <property type="evidence" value="ECO:0007669"/>
    <property type="project" value="InterPro"/>
</dbReference>
<dbReference type="PROSITE" id="PS00760">
    <property type="entry name" value="SPASE_I_2"/>
    <property type="match status" value="1"/>
</dbReference>
<comment type="caution">
    <text evidence="8">The sequence shown here is derived from an EMBL/GenBank/DDBJ whole genome shotgun (WGS) entry which is preliminary data.</text>
</comment>
<dbReference type="OrthoDB" id="308440at2759"/>
<evidence type="ECO:0000256" key="3">
    <source>
        <dbReference type="ARBA" id="ARBA00022801"/>
    </source>
</evidence>
<evidence type="ECO:0000313" key="8">
    <source>
        <dbReference type="EMBL" id="KAF9480054.1"/>
    </source>
</evidence>
<feature type="domain" description="Peptidase S26" evidence="7">
    <location>
        <begin position="8"/>
        <end position="59"/>
    </location>
</feature>
<dbReference type="InterPro" id="IPR052064">
    <property type="entry name" value="Mito_IMP1_subunit"/>
</dbReference>
<evidence type="ECO:0000256" key="1">
    <source>
        <dbReference type="ARBA" id="ARBA00004273"/>
    </source>
</evidence>
<organism evidence="8 9">
    <name type="scientific">Pholiota conissans</name>
    <dbReference type="NCBI Taxonomy" id="109636"/>
    <lineage>
        <taxon>Eukaryota</taxon>
        <taxon>Fungi</taxon>
        <taxon>Dikarya</taxon>
        <taxon>Basidiomycota</taxon>
        <taxon>Agaricomycotina</taxon>
        <taxon>Agaricomycetes</taxon>
        <taxon>Agaricomycetidae</taxon>
        <taxon>Agaricales</taxon>
        <taxon>Agaricineae</taxon>
        <taxon>Strophariaceae</taxon>
        <taxon>Pholiota</taxon>
    </lineage>
</organism>
<evidence type="ECO:0000259" key="7">
    <source>
        <dbReference type="Pfam" id="PF10502"/>
    </source>
</evidence>
<dbReference type="InterPro" id="IPR036286">
    <property type="entry name" value="LexA/Signal_pep-like_sf"/>
</dbReference>
<dbReference type="AlphaFoldDB" id="A0A9P6D168"/>
<proteinExistence type="inferred from homology"/>
<dbReference type="PRINTS" id="PR00727">
    <property type="entry name" value="LEADERPTASE"/>
</dbReference>
<evidence type="ECO:0000313" key="9">
    <source>
        <dbReference type="Proteomes" id="UP000807469"/>
    </source>
</evidence>
<dbReference type="PROSITE" id="PS00761">
    <property type="entry name" value="SPASE_I_3"/>
    <property type="match status" value="1"/>
</dbReference>
<dbReference type="GO" id="GO:0006465">
    <property type="term" value="P:signal peptide processing"/>
    <property type="evidence" value="ECO:0007669"/>
    <property type="project" value="InterPro"/>
</dbReference>
<dbReference type="Pfam" id="PF10502">
    <property type="entry name" value="Peptidase_S26"/>
    <property type="match status" value="2"/>
</dbReference>
<protein>
    <submittedName>
        <fullName evidence="8">Signal peptidase I family protein</fullName>
    </submittedName>
</protein>
<dbReference type="Proteomes" id="UP000807469">
    <property type="component" value="Unassembled WGS sequence"/>
</dbReference>
<evidence type="ECO:0000256" key="6">
    <source>
        <dbReference type="ARBA" id="ARBA00038445"/>
    </source>
</evidence>
<comment type="similarity">
    <text evidence="6">Belongs to the peptidase S26 family. IMP1 subfamily.</text>
</comment>
<dbReference type="SUPFAM" id="SSF51306">
    <property type="entry name" value="LexA/Signal peptidase"/>
    <property type="match status" value="1"/>
</dbReference>
<dbReference type="InterPro" id="IPR019533">
    <property type="entry name" value="Peptidase_S26"/>
</dbReference>
<reference evidence="8" key="1">
    <citation type="submission" date="2020-11" db="EMBL/GenBank/DDBJ databases">
        <authorList>
            <consortium name="DOE Joint Genome Institute"/>
            <person name="Ahrendt S."/>
            <person name="Riley R."/>
            <person name="Andreopoulos W."/>
            <person name="Labutti K."/>
            <person name="Pangilinan J."/>
            <person name="Ruiz-Duenas F.J."/>
            <person name="Barrasa J.M."/>
            <person name="Sanchez-Garcia M."/>
            <person name="Camarero S."/>
            <person name="Miyauchi S."/>
            <person name="Serrano A."/>
            <person name="Linde D."/>
            <person name="Babiker R."/>
            <person name="Drula E."/>
            <person name="Ayuso-Fernandez I."/>
            <person name="Pacheco R."/>
            <person name="Padilla G."/>
            <person name="Ferreira P."/>
            <person name="Barriuso J."/>
            <person name="Kellner H."/>
            <person name="Castanera R."/>
            <person name="Alfaro M."/>
            <person name="Ramirez L."/>
            <person name="Pisabarro A.G."/>
            <person name="Kuo A."/>
            <person name="Tritt A."/>
            <person name="Lipzen A."/>
            <person name="He G."/>
            <person name="Yan M."/>
            <person name="Ng V."/>
            <person name="Cullen D."/>
            <person name="Martin F."/>
            <person name="Rosso M.-N."/>
            <person name="Henrissat B."/>
            <person name="Hibbett D."/>
            <person name="Martinez A.T."/>
            <person name="Grigoriev I.V."/>
        </authorList>
    </citation>
    <scope>NUCLEOTIDE SEQUENCE</scope>
    <source>
        <strain evidence="8">CIRM-BRFM 674</strain>
    </source>
</reference>
<dbReference type="PANTHER" id="PTHR12383">
    <property type="entry name" value="PROTEASE FAMILY S26 MITOCHONDRIAL INNER MEMBRANE PROTEASE-RELATED"/>
    <property type="match status" value="1"/>
</dbReference>
<dbReference type="PANTHER" id="PTHR12383:SF16">
    <property type="entry name" value="MITOCHONDRIAL INNER MEMBRANE PROTEASE SUBUNIT 1"/>
    <property type="match status" value="1"/>
</dbReference>
<dbReference type="InterPro" id="IPR019757">
    <property type="entry name" value="Pept_S26A_signal_pept_1_Lys-AS"/>
</dbReference>
<feature type="domain" description="Peptidase S26" evidence="7">
    <location>
        <begin position="66"/>
        <end position="111"/>
    </location>
</feature>
<keyword evidence="2" id="KW-0999">Mitochondrion inner membrane</keyword>
<keyword evidence="9" id="KW-1185">Reference proteome</keyword>
<comment type="subcellular location">
    <subcellularLocation>
        <location evidence="1">Mitochondrion inner membrane</location>
    </subcellularLocation>
</comment>
<evidence type="ECO:0000256" key="5">
    <source>
        <dbReference type="ARBA" id="ARBA00023136"/>
    </source>
</evidence>
<gene>
    <name evidence="8" type="ORF">BDN70DRAFT_932055</name>
</gene>
<dbReference type="CDD" id="cd06530">
    <property type="entry name" value="S26_SPase_I"/>
    <property type="match status" value="1"/>
</dbReference>
<sequence length="129" mass="14267">MLPTFATSGEIILEDRFSIRHLRAPLVRGDLLVVESPLQRGQMVCKRLLGLPGDVICVDPTGERSPSTEHVKVPEGHVWISGDNAEWSRDSRDYGPVPIALVKGRIVARVWPPHKFTLYPSGSGVNFLT</sequence>
<dbReference type="EMBL" id="MU155201">
    <property type="protein sequence ID" value="KAF9480054.1"/>
    <property type="molecule type" value="Genomic_DNA"/>
</dbReference>
<dbReference type="GO" id="GO:0006627">
    <property type="term" value="P:protein processing involved in protein targeting to mitochondrion"/>
    <property type="evidence" value="ECO:0007669"/>
    <property type="project" value="TreeGrafter"/>
</dbReference>
<dbReference type="InterPro" id="IPR000223">
    <property type="entry name" value="Pept_S26A_signal_pept_1"/>
</dbReference>
<name>A0A9P6D168_9AGAR</name>
<dbReference type="GO" id="GO:0042720">
    <property type="term" value="C:mitochondrial inner membrane peptidase complex"/>
    <property type="evidence" value="ECO:0007669"/>
    <property type="project" value="TreeGrafter"/>
</dbReference>
<keyword evidence="3" id="KW-0378">Hydrolase</keyword>
<keyword evidence="4" id="KW-0496">Mitochondrion</keyword>
<dbReference type="Gene3D" id="2.10.109.10">
    <property type="entry name" value="Umud Fragment, subunit A"/>
    <property type="match status" value="1"/>
</dbReference>
<keyword evidence="5" id="KW-0472">Membrane</keyword>
<accession>A0A9P6D168</accession>
<dbReference type="InterPro" id="IPR019758">
    <property type="entry name" value="Pept_S26A_signal_pept_1_CS"/>
</dbReference>